<dbReference type="InterPro" id="IPR013325">
    <property type="entry name" value="RNA_pol_sigma_r2"/>
</dbReference>
<reference evidence="8 9" key="1">
    <citation type="submission" date="2019-08" db="EMBL/GenBank/DDBJ databases">
        <title>In-depth cultivation of the pig gut microbiome towards novel bacterial diversity and tailored functional studies.</title>
        <authorList>
            <person name="Wylensek D."/>
            <person name="Hitch T.C.A."/>
            <person name="Clavel T."/>
        </authorList>
    </citation>
    <scope>NUCLEOTIDE SEQUENCE [LARGE SCALE GENOMIC DNA]</scope>
    <source>
        <strain evidence="8 9">BL-389-WT-3D</strain>
    </source>
</reference>
<dbReference type="SUPFAM" id="SSF88946">
    <property type="entry name" value="Sigma2 domain of RNA polymerase sigma factors"/>
    <property type="match status" value="1"/>
</dbReference>
<evidence type="ECO:0000313" key="8">
    <source>
        <dbReference type="EMBL" id="MSS39992.1"/>
    </source>
</evidence>
<evidence type="ECO:0000256" key="5">
    <source>
        <dbReference type="ARBA" id="ARBA00023163"/>
    </source>
</evidence>
<evidence type="ECO:0000256" key="4">
    <source>
        <dbReference type="ARBA" id="ARBA00023125"/>
    </source>
</evidence>
<dbReference type="GeneID" id="62694585"/>
<dbReference type="InterPro" id="IPR007627">
    <property type="entry name" value="RNA_pol_sigma70_r2"/>
</dbReference>
<dbReference type="PANTHER" id="PTHR43133:SF52">
    <property type="entry name" value="ECF RNA POLYMERASE SIGMA FACTOR SIGL"/>
    <property type="match status" value="1"/>
</dbReference>
<dbReference type="InterPro" id="IPR013249">
    <property type="entry name" value="RNA_pol_sigma70_r4_t2"/>
</dbReference>
<protein>
    <submittedName>
        <fullName evidence="8">RNA polymerase sigma factor</fullName>
    </submittedName>
</protein>
<dbReference type="PANTHER" id="PTHR43133">
    <property type="entry name" value="RNA POLYMERASE ECF-TYPE SIGMA FACTO"/>
    <property type="match status" value="1"/>
</dbReference>
<dbReference type="RefSeq" id="WP_004605891.1">
    <property type="nucleotide sequence ID" value="NZ_AP025569.1"/>
</dbReference>
<keyword evidence="5" id="KW-0804">Transcription</keyword>
<dbReference type="SUPFAM" id="SSF88659">
    <property type="entry name" value="Sigma3 and sigma4 domains of RNA polymerase sigma factors"/>
    <property type="match status" value="1"/>
</dbReference>
<comment type="caution">
    <text evidence="8">The sequence shown here is derived from an EMBL/GenBank/DDBJ whole genome shotgun (WGS) entry which is preliminary data.</text>
</comment>
<comment type="similarity">
    <text evidence="1">Belongs to the sigma-70 factor family. ECF subfamily.</text>
</comment>
<dbReference type="InterPro" id="IPR039425">
    <property type="entry name" value="RNA_pol_sigma-70-like"/>
</dbReference>
<evidence type="ECO:0000256" key="2">
    <source>
        <dbReference type="ARBA" id="ARBA00023015"/>
    </source>
</evidence>
<dbReference type="Gene3D" id="1.10.10.10">
    <property type="entry name" value="Winged helix-like DNA-binding domain superfamily/Winged helix DNA-binding domain"/>
    <property type="match status" value="1"/>
</dbReference>
<dbReference type="AlphaFoldDB" id="A0A844F2P3"/>
<gene>
    <name evidence="8" type="ORF">FYJ37_06420</name>
</gene>
<dbReference type="Pfam" id="PF04542">
    <property type="entry name" value="Sigma70_r2"/>
    <property type="match status" value="1"/>
</dbReference>
<proteinExistence type="inferred from homology"/>
<evidence type="ECO:0000313" key="9">
    <source>
        <dbReference type="Proteomes" id="UP000462363"/>
    </source>
</evidence>
<dbReference type="Proteomes" id="UP000462363">
    <property type="component" value="Unassembled WGS sequence"/>
</dbReference>
<dbReference type="Gene3D" id="1.10.1740.10">
    <property type="match status" value="1"/>
</dbReference>
<evidence type="ECO:0000256" key="1">
    <source>
        <dbReference type="ARBA" id="ARBA00010641"/>
    </source>
</evidence>
<dbReference type="Pfam" id="PF08281">
    <property type="entry name" value="Sigma70_r4_2"/>
    <property type="match status" value="1"/>
</dbReference>
<dbReference type="EMBL" id="VUMB01000010">
    <property type="protein sequence ID" value="MSS39992.1"/>
    <property type="molecule type" value="Genomic_DNA"/>
</dbReference>
<feature type="domain" description="RNA polymerase sigma-70 region 2" evidence="6">
    <location>
        <begin position="9"/>
        <end position="74"/>
    </location>
</feature>
<keyword evidence="2" id="KW-0805">Transcription regulation</keyword>
<dbReference type="InterPro" id="IPR014284">
    <property type="entry name" value="RNA_pol_sigma-70_dom"/>
</dbReference>
<dbReference type="GO" id="GO:0006352">
    <property type="term" value="P:DNA-templated transcription initiation"/>
    <property type="evidence" value="ECO:0007669"/>
    <property type="project" value="InterPro"/>
</dbReference>
<evidence type="ECO:0000256" key="3">
    <source>
        <dbReference type="ARBA" id="ARBA00023082"/>
    </source>
</evidence>
<dbReference type="CDD" id="cd06171">
    <property type="entry name" value="Sigma70_r4"/>
    <property type="match status" value="1"/>
</dbReference>
<dbReference type="GO" id="GO:0016987">
    <property type="term" value="F:sigma factor activity"/>
    <property type="evidence" value="ECO:0007669"/>
    <property type="project" value="UniProtKB-KW"/>
</dbReference>
<keyword evidence="4" id="KW-0238">DNA-binding</keyword>
<dbReference type="NCBIfam" id="TIGR02937">
    <property type="entry name" value="sigma70-ECF"/>
    <property type="match status" value="1"/>
</dbReference>
<dbReference type="InterPro" id="IPR013324">
    <property type="entry name" value="RNA_pol_sigma_r3/r4-like"/>
</dbReference>
<keyword evidence="3" id="KW-0731">Sigma factor</keyword>
<feature type="domain" description="RNA polymerase sigma factor 70 region 4 type 2" evidence="7">
    <location>
        <begin position="102"/>
        <end position="153"/>
    </location>
</feature>
<name>A0A844F2P3_CLOSV</name>
<dbReference type="GO" id="GO:0003677">
    <property type="term" value="F:DNA binding"/>
    <property type="evidence" value="ECO:0007669"/>
    <property type="project" value="UniProtKB-KW"/>
</dbReference>
<organism evidence="8 9">
    <name type="scientific">Clostridium scindens (strain JCM 10418 / VPI 12708)</name>
    <dbReference type="NCBI Taxonomy" id="29347"/>
    <lineage>
        <taxon>Bacteria</taxon>
        <taxon>Bacillati</taxon>
        <taxon>Bacillota</taxon>
        <taxon>Clostridia</taxon>
        <taxon>Lachnospirales</taxon>
        <taxon>Lachnospiraceae</taxon>
    </lineage>
</organism>
<dbReference type="InterPro" id="IPR036388">
    <property type="entry name" value="WH-like_DNA-bd_sf"/>
</dbReference>
<accession>A0A844F2P3</accession>
<sequence>MKLEFDEIYKRFFKDVYLFVLSMSKDPHTAEEITQDTFFKALKEIKHFQGNCSVKSWLCQIAKNLYISYTRKKKAVHTDSLEQFPDDSDIESMCIRKDEALSIYKILHCLEEPYKEVFILRVLGDLSFREIGEIFGKQETWARVTYHRARLKIKEVMI</sequence>
<evidence type="ECO:0000259" key="6">
    <source>
        <dbReference type="Pfam" id="PF04542"/>
    </source>
</evidence>
<evidence type="ECO:0000259" key="7">
    <source>
        <dbReference type="Pfam" id="PF08281"/>
    </source>
</evidence>